<evidence type="ECO:0000259" key="1">
    <source>
        <dbReference type="Pfam" id="PF24722"/>
    </source>
</evidence>
<proteinExistence type="predicted"/>
<sequence length="136" mass="15518">MTDEARRVPGDFESWFEGLVRAFPEFSETNDDDFFRDDDGLVLGHLFVGEITANLVAGRLGDRHRVRALLDFLEAGYATGDAYRQNVIALSFVENLGPRSRHLRHLGPRLTAVARELYPDAFGWRRVWGTPRRARS</sequence>
<name>A0A495IN60_9MICO</name>
<evidence type="ECO:0000313" key="3">
    <source>
        <dbReference type="Proteomes" id="UP000280008"/>
    </source>
</evidence>
<feature type="domain" description="DUF7674" evidence="1">
    <location>
        <begin position="18"/>
        <end position="118"/>
    </location>
</feature>
<organism evidence="2 3">
    <name type="scientific">Frondihabitans australicus</name>
    <dbReference type="NCBI Taxonomy" id="386892"/>
    <lineage>
        <taxon>Bacteria</taxon>
        <taxon>Bacillati</taxon>
        <taxon>Actinomycetota</taxon>
        <taxon>Actinomycetes</taxon>
        <taxon>Micrococcales</taxon>
        <taxon>Microbacteriaceae</taxon>
        <taxon>Frondihabitans</taxon>
    </lineage>
</organism>
<dbReference type="InterPro" id="IPR056091">
    <property type="entry name" value="DUF7674"/>
</dbReference>
<dbReference type="Proteomes" id="UP000280008">
    <property type="component" value="Unassembled WGS sequence"/>
</dbReference>
<gene>
    <name evidence="2" type="ORF">C8E83_3732</name>
</gene>
<dbReference type="AlphaFoldDB" id="A0A495IN60"/>
<dbReference type="Pfam" id="PF24722">
    <property type="entry name" value="DUF7674"/>
    <property type="match status" value="1"/>
</dbReference>
<reference evidence="2 3" key="1">
    <citation type="submission" date="2018-10" db="EMBL/GenBank/DDBJ databases">
        <title>Sequencing the genomes of 1000 actinobacteria strains.</title>
        <authorList>
            <person name="Klenk H.-P."/>
        </authorList>
    </citation>
    <scope>NUCLEOTIDE SEQUENCE [LARGE SCALE GENOMIC DNA]</scope>
    <source>
        <strain evidence="2 3">DSM 17894</strain>
    </source>
</reference>
<protein>
    <recommendedName>
        <fullName evidence="1">DUF7674 domain-containing protein</fullName>
    </recommendedName>
</protein>
<keyword evidence="3" id="KW-1185">Reference proteome</keyword>
<comment type="caution">
    <text evidence="2">The sequence shown here is derived from an EMBL/GenBank/DDBJ whole genome shotgun (WGS) entry which is preliminary data.</text>
</comment>
<dbReference type="RefSeq" id="WP_147430244.1">
    <property type="nucleotide sequence ID" value="NZ_RBKS01000001.1"/>
</dbReference>
<dbReference type="OrthoDB" id="8410617at2"/>
<evidence type="ECO:0000313" key="2">
    <source>
        <dbReference type="EMBL" id="RKR76555.1"/>
    </source>
</evidence>
<dbReference type="EMBL" id="RBKS01000001">
    <property type="protein sequence ID" value="RKR76555.1"/>
    <property type="molecule type" value="Genomic_DNA"/>
</dbReference>
<accession>A0A495IN60</accession>